<dbReference type="RefSeq" id="XP_060039032.1">
    <property type="nucleotide sequence ID" value="XM_060183049.1"/>
</dbReference>
<accession>A0ABM3WR42</accession>
<dbReference type="RefSeq" id="XP_060039034.1">
    <property type="nucleotide sequence ID" value="XM_060183051.1"/>
</dbReference>
<dbReference type="SUPFAM" id="SSF58104">
    <property type="entry name" value="Methyl-accepting chemotaxis protein (MCP) signaling domain"/>
    <property type="match status" value="1"/>
</dbReference>
<dbReference type="Gene3D" id="1.20.5.170">
    <property type="match status" value="1"/>
</dbReference>
<dbReference type="InterPro" id="IPR026131">
    <property type="entry name" value="MAMLD1"/>
</dbReference>
<feature type="compositionally biased region" description="Polar residues" evidence="1">
    <location>
        <begin position="586"/>
        <end position="598"/>
    </location>
</feature>
<feature type="region of interest" description="Disordered" evidence="1">
    <location>
        <begin position="1"/>
        <end position="24"/>
    </location>
</feature>
<dbReference type="RefSeq" id="XP_060039035.1">
    <property type="nucleotide sequence ID" value="XM_060183052.1"/>
</dbReference>
<feature type="region of interest" description="Disordered" evidence="1">
    <location>
        <begin position="819"/>
        <end position="875"/>
    </location>
</feature>
<name>A0ABM3WR42_ERIEU</name>
<dbReference type="RefSeq" id="XP_060039036.1">
    <property type="nucleotide sequence ID" value="XM_060183053.1"/>
</dbReference>
<feature type="region of interest" description="Disordered" evidence="1">
    <location>
        <begin position="626"/>
        <end position="681"/>
    </location>
</feature>
<dbReference type="PANTHER" id="PTHR15275:SF0">
    <property type="entry name" value="MASTERMIND-LIKE DOMAIN-CONTAINING PROTEIN 1"/>
    <property type="match status" value="1"/>
</dbReference>
<dbReference type="Proteomes" id="UP001652624">
    <property type="component" value="Chromosome X"/>
</dbReference>
<gene>
    <name evidence="3 4 5 6" type="primary">MAMLD1</name>
</gene>
<feature type="compositionally biased region" description="Polar residues" evidence="1">
    <location>
        <begin position="819"/>
        <end position="838"/>
    </location>
</feature>
<feature type="region of interest" description="Disordered" evidence="1">
    <location>
        <begin position="576"/>
        <end position="600"/>
    </location>
</feature>
<feature type="compositionally biased region" description="Polar residues" evidence="1">
    <location>
        <begin position="1285"/>
        <end position="1305"/>
    </location>
</feature>
<keyword evidence="2" id="KW-1185">Reference proteome</keyword>
<sequence>MAKSHSKKGTSKRRQERESFQLVGMGDAEYPNRVKRPCLEDVTVSMGAGPHPSTSCAELQVPQLAMNLSPAAAMGVTGHSLILENNTVNTNIMGPPFVMPPAAQMAPNGPPVPYYDRGTNGPGVDQELQELLEELTKIQEPTPNELDLEKILGSKPEDPMVLTLPSATSGAPAKPPIQMAHMESLSHTKDYGPSCSQVTGGAVLPMLPSSTGISYNLSPAPKPRAVPSSSSLAQPKNSGLPMLPMALPPLPGPQWHHAHQLKALAASKQEMASKQMSATSGWSGLPPPGLSPPYRPVPAPQPPPFSTQNLIASCLSSGSLQGSPSALLFSMAGGSSAPLGPTLTYMGPDKVGSQQFSPQSSILASLVTSSVKTTSSHLLPPLPALPASTAGPSPPYHPEKLASPALPQATFTPQNSLVCSLTPTSTTLNQAPQPPQPPQLPQLPNNIFKTMSSNASKGLSSVMMQQGLPRSSLGAPEPFTFGNTKPLSHYMTEPGAPKIANLPAASSSNQASLFHYLQPPPTQASSSTAHQAAAAAALAAAAAAATAAQGLQIPQPDPTSFLLQQMMQPVPGFQPQAAAAEPMTSLPRQQENQKSRPTAMTPEQRLYIAQQMLRFQAVQEQVINSNRIRTKASPPPNQHPKSSGTRLSGKNPSSTKTPSTKSHHQGSQASTPPPAGEQQGRSTLCMPIPLRLTPVPPGTQVPICPSSICPPGLPRYYPSTFSSQPLGLYQFRQPYVSTMVQYPMFSTPWLAAAATTPVMTRAPAPELFSYYNYIQPNFSSSIFMGAPMPVPEFMPTFLPQQADVYPHNMVPGGRSGQNMGTLASSSSSVNQLGSQSPVQGVVPMSNDTSPPSQGVASMGPMSPIQGAEPPRSVTTPVATATDTATTSVATSKFSGPLDGADTPLELPPHDIVPLSPLGDFLSLSDFSEVDFIEKLLRDICGTSDETWMCNLRIIDDLLEKSNGRDASVPGSDPITQSAEVAIPTMNQATQTADSIAQGAKPEPIIQVTDVTAPITGHVGHVSDPTALIADLSTQITGSITEITNPAAPITDVSSQITNSIMQIGSPTTEVTDVSTHIAGLITQITDPSSQITDLSVQISGPLTQITDLFAQIAGPIAQITGPIVQTDGPIVQIEEPTAQIAGPIVQTDGPIVQIEEPAAQIAGPIVQTDGPIVQIEEPAAQIAGPIVQTDGPIVQIEEPTAQIAGRIVQTDGPIVQIEEPTAQIAGRIVQTDGPIVQIEEPTAQITGRIVQTDGPIVQIEEPTDQIAGRIIQTDGPIIQIEEPTDQSADIITQSSVPVTQSPREL</sequence>
<feature type="compositionally biased region" description="Polar residues" evidence="1">
    <location>
        <begin position="845"/>
        <end position="855"/>
    </location>
</feature>
<evidence type="ECO:0000256" key="1">
    <source>
        <dbReference type="SAM" id="MobiDB-lite"/>
    </source>
</evidence>
<dbReference type="GeneID" id="103120128"/>
<dbReference type="PANTHER" id="PTHR15275">
    <property type="entry name" value="CG1 PROTEIN/F18"/>
    <property type="match status" value="1"/>
</dbReference>
<evidence type="ECO:0000313" key="6">
    <source>
        <dbReference type="RefSeq" id="XP_060039036.1"/>
    </source>
</evidence>
<feature type="region of interest" description="Disordered" evidence="1">
    <location>
        <begin position="215"/>
        <end position="238"/>
    </location>
</feature>
<proteinExistence type="predicted"/>
<feature type="compositionally biased region" description="Basic residues" evidence="1">
    <location>
        <begin position="1"/>
        <end position="12"/>
    </location>
</feature>
<protein>
    <submittedName>
        <fullName evidence="3 4">Mastermind-like domain-containing protein 1 isoform X1</fullName>
    </submittedName>
</protein>
<feature type="region of interest" description="Disordered" evidence="1">
    <location>
        <begin position="1284"/>
        <end position="1305"/>
    </location>
</feature>
<reference evidence="3 4" key="1">
    <citation type="submission" date="2025-05" db="UniProtKB">
        <authorList>
            <consortium name="RefSeq"/>
        </authorList>
    </citation>
    <scope>IDENTIFICATION</scope>
</reference>
<evidence type="ECO:0000313" key="3">
    <source>
        <dbReference type="RefSeq" id="XP_060039032.1"/>
    </source>
</evidence>
<organism evidence="2 4">
    <name type="scientific">Erinaceus europaeus</name>
    <name type="common">Western European hedgehog</name>
    <dbReference type="NCBI Taxonomy" id="9365"/>
    <lineage>
        <taxon>Eukaryota</taxon>
        <taxon>Metazoa</taxon>
        <taxon>Chordata</taxon>
        <taxon>Craniata</taxon>
        <taxon>Vertebrata</taxon>
        <taxon>Euteleostomi</taxon>
        <taxon>Mammalia</taxon>
        <taxon>Eutheria</taxon>
        <taxon>Laurasiatheria</taxon>
        <taxon>Eulipotyphla</taxon>
        <taxon>Erinaceidae</taxon>
        <taxon>Erinaceinae</taxon>
        <taxon>Erinaceus</taxon>
    </lineage>
</organism>
<feature type="compositionally biased region" description="Polar residues" evidence="1">
    <location>
        <begin position="639"/>
        <end position="651"/>
    </location>
</feature>
<evidence type="ECO:0000313" key="5">
    <source>
        <dbReference type="RefSeq" id="XP_060039035.1"/>
    </source>
</evidence>
<evidence type="ECO:0000313" key="2">
    <source>
        <dbReference type="Proteomes" id="UP001652624"/>
    </source>
</evidence>
<feature type="compositionally biased region" description="Polar residues" evidence="1">
    <location>
        <begin position="227"/>
        <end position="237"/>
    </location>
</feature>
<evidence type="ECO:0000313" key="4">
    <source>
        <dbReference type="RefSeq" id="XP_060039034.1"/>
    </source>
</evidence>